<keyword evidence="7 9" id="KW-0255">Endonuclease</keyword>
<dbReference type="EC" id="3.1.21.2" evidence="7"/>
<feature type="binding site" evidence="7">
    <location>
        <position position="69"/>
    </location>
    <ligand>
        <name>Zn(2+)</name>
        <dbReference type="ChEBI" id="CHEBI:29105"/>
        <label>1</label>
    </ligand>
</feature>
<gene>
    <name evidence="7" type="primary">nfo</name>
    <name evidence="9" type="ordered locus">Marpi_1275</name>
</gene>
<evidence type="ECO:0000313" key="9">
    <source>
        <dbReference type="EMBL" id="AEX85678.1"/>
    </source>
</evidence>
<feature type="binding site" evidence="7">
    <location>
        <position position="232"/>
    </location>
    <ligand>
        <name>Zn(2+)</name>
        <dbReference type="ChEBI" id="CHEBI:29105"/>
        <label>3</label>
    </ligand>
</feature>
<dbReference type="GO" id="GO:0006284">
    <property type="term" value="P:base-excision repair"/>
    <property type="evidence" value="ECO:0007669"/>
    <property type="project" value="TreeGrafter"/>
</dbReference>
<comment type="function">
    <text evidence="7">Endonuclease IV plays a role in DNA repair. It cleaves phosphodiester bonds at apurinic or apyrimidinic (AP) sites, generating a 3'-hydroxyl group and a 5'-terminal sugar phosphate.</text>
</comment>
<reference evidence="9 10" key="1">
    <citation type="journal article" date="2012" name="J. Bacteriol.">
        <title>Complete Genome Sequence of the Thermophilic, Piezophilic, Heterotrophic Bacterium Marinitoga piezophila KA3.</title>
        <authorList>
            <person name="Lucas S."/>
            <person name="Han J."/>
            <person name="Lapidus A."/>
            <person name="Cheng J.F."/>
            <person name="Goodwin L.A."/>
            <person name="Pitluck S."/>
            <person name="Peters L."/>
            <person name="Mikhailova N."/>
            <person name="Teshima H."/>
            <person name="Detter J.C."/>
            <person name="Han C."/>
            <person name="Tapia R."/>
            <person name="Land M."/>
            <person name="Hauser L."/>
            <person name="Kyrpides N.C."/>
            <person name="Ivanova N."/>
            <person name="Pagani I."/>
            <person name="Vannier P."/>
            <person name="Oger P."/>
            <person name="Bartlett D.H."/>
            <person name="Noll K.M."/>
            <person name="Woyke T."/>
            <person name="Jebbar M."/>
        </authorList>
    </citation>
    <scope>NUCLEOTIDE SEQUENCE [LARGE SCALE GENOMIC DNA]</scope>
    <source>
        <strain evidence="10">DSM 14283 / JCM 11233 / KA3</strain>
    </source>
</reference>
<dbReference type="InterPro" id="IPR036237">
    <property type="entry name" value="Xyl_isomerase-like_sf"/>
</dbReference>
<dbReference type="Gene3D" id="3.20.20.150">
    <property type="entry name" value="Divalent-metal-dependent TIM barrel enzymes"/>
    <property type="match status" value="1"/>
</dbReference>
<dbReference type="FunFam" id="3.20.20.150:FF:000001">
    <property type="entry name" value="Probable endonuclease 4"/>
    <property type="match status" value="1"/>
</dbReference>
<dbReference type="PROSITE" id="PS00730">
    <property type="entry name" value="AP_NUCLEASE_F2_2"/>
    <property type="match status" value="1"/>
</dbReference>
<dbReference type="RefSeq" id="WP_014296749.1">
    <property type="nucleotide sequence ID" value="NC_016751.1"/>
</dbReference>
<dbReference type="eggNOG" id="COG0648">
    <property type="taxonomic scope" value="Bacteria"/>
</dbReference>
<keyword evidence="6 7" id="KW-0234">DNA repair</keyword>
<dbReference type="STRING" id="443254.Marpi_1275"/>
<feature type="domain" description="Xylose isomerase-like TIM barrel" evidence="8">
    <location>
        <begin position="24"/>
        <end position="270"/>
    </location>
</feature>
<comment type="cofactor">
    <cofactor evidence="7">
        <name>Zn(2+)</name>
        <dbReference type="ChEBI" id="CHEBI:29105"/>
    </cofactor>
    <text evidence="7">Binds 3 Zn(2+) ions.</text>
</comment>
<comment type="catalytic activity">
    <reaction evidence="7">
        <text>Endonucleolytic cleavage to 5'-phosphooligonucleotide end-products.</text>
        <dbReference type="EC" id="3.1.21.2"/>
    </reaction>
</comment>
<dbReference type="InterPro" id="IPR013022">
    <property type="entry name" value="Xyl_isomerase-like_TIM-brl"/>
</dbReference>
<dbReference type="OrthoDB" id="9805666at2"/>
<evidence type="ECO:0000259" key="8">
    <source>
        <dbReference type="Pfam" id="PF01261"/>
    </source>
</evidence>
<sequence length="284" mass="32533">MVKIGAHMSTSKGFRKVPEDTINIGGNTFQIFSHSPRTWKVKQPDEKDVEKFKYEMIKNNIAFEDVLVHSGYLINLASHKDENWQKSINLMIEEIKVTAKLGIKYFNVHPGSHLGKGDEYGYDRIAKALDIIFNEVKDLDIYILLENVAKKGGNIGWKIEQLGEIINRTSFKDRIGMTYDTCHGFDSNYDIRNKDGVRALLDEIEKYLGLDKLKMIHLNDSKFPLGAGKDRHEFIGKGEIGIEGFKTFFSFEEILKIPMHLETPGDDQEHAEDIITVRKILENL</sequence>
<evidence type="ECO:0000256" key="3">
    <source>
        <dbReference type="ARBA" id="ARBA00022763"/>
    </source>
</evidence>
<feature type="binding site" evidence="7">
    <location>
        <position position="183"/>
    </location>
    <ligand>
        <name>Zn(2+)</name>
        <dbReference type="ChEBI" id="CHEBI:29105"/>
        <label>3</label>
    </ligand>
</feature>
<keyword evidence="2 7" id="KW-0479">Metal-binding</keyword>
<dbReference type="InterPro" id="IPR001719">
    <property type="entry name" value="AP_endonuc_2"/>
</dbReference>
<evidence type="ECO:0000256" key="5">
    <source>
        <dbReference type="ARBA" id="ARBA00022833"/>
    </source>
</evidence>
<feature type="binding site" evidence="7">
    <location>
        <position position="146"/>
    </location>
    <ligand>
        <name>Zn(2+)</name>
        <dbReference type="ChEBI" id="CHEBI:29105"/>
        <label>2</label>
    </ligand>
</feature>
<keyword evidence="7" id="KW-0540">Nuclease</keyword>
<feature type="binding site" evidence="7">
    <location>
        <position position="262"/>
    </location>
    <ligand>
        <name>Zn(2+)</name>
        <dbReference type="ChEBI" id="CHEBI:29105"/>
        <label>2</label>
    </ligand>
</feature>
<dbReference type="CDD" id="cd00019">
    <property type="entry name" value="AP2Ec"/>
    <property type="match status" value="1"/>
</dbReference>
<evidence type="ECO:0000256" key="6">
    <source>
        <dbReference type="ARBA" id="ARBA00023204"/>
    </source>
</evidence>
<dbReference type="PROSITE" id="PS00729">
    <property type="entry name" value="AP_NUCLEASE_F2_1"/>
    <property type="match status" value="1"/>
</dbReference>
<evidence type="ECO:0000313" key="10">
    <source>
        <dbReference type="Proteomes" id="UP000007161"/>
    </source>
</evidence>
<dbReference type="Proteomes" id="UP000007161">
    <property type="component" value="Chromosome"/>
</dbReference>
<evidence type="ECO:0000256" key="2">
    <source>
        <dbReference type="ARBA" id="ARBA00022723"/>
    </source>
</evidence>
<dbReference type="GO" id="GO:0008833">
    <property type="term" value="F:deoxyribonuclease IV (phage-T4-induced) activity"/>
    <property type="evidence" value="ECO:0007669"/>
    <property type="project" value="UniProtKB-UniRule"/>
</dbReference>
<evidence type="ECO:0000256" key="4">
    <source>
        <dbReference type="ARBA" id="ARBA00022801"/>
    </source>
</evidence>
<reference evidence="10" key="2">
    <citation type="submission" date="2012-01" db="EMBL/GenBank/DDBJ databases">
        <title>Complete sequence of chromosome of Marinitoga piezophila KA3.</title>
        <authorList>
            <person name="Lucas S."/>
            <person name="Han J."/>
            <person name="Lapidus A."/>
            <person name="Cheng J.-F."/>
            <person name="Goodwin L."/>
            <person name="Pitluck S."/>
            <person name="Peters L."/>
            <person name="Mikhailova N."/>
            <person name="Teshima H."/>
            <person name="Detter J.C."/>
            <person name="Han C."/>
            <person name="Tapia R."/>
            <person name="Land M."/>
            <person name="Hauser L."/>
            <person name="Kyrpides N."/>
            <person name="Ivanova N."/>
            <person name="Pagani I."/>
            <person name="Jebbar M."/>
            <person name="Vannier P."/>
            <person name="Oger P."/>
            <person name="Cario A."/>
            <person name="Bartlett D."/>
            <person name="Noll K.M."/>
            <person name="Woyke T."/>
        </authorList>
    </citation>
    <scope>NUCLEOTIDE SEQUENCE [LARGE SCALE GENOMIC DNA]</scope>
    <source>
        <strain evidence="10">DSM 14283 / JCM 11233 / KA3</strain>
    </source>
</reference>
<dbReference type="SUPFAM" id="SSF51658">
    <property type="entry name" value="Xylose isomerase-like"/>
    <property type="match status" value="1"/>
</dbReference>
<feature type="binding site" evidence="7">
    <location>
        <position position="146"/>
    </location>
    <ligand>
        <name>Zn(2+)</name>
        <dbReference type="ChEBI" id="CHEBI:29105"/>
        <label>1</label>
    </ligand>
</feature>
<dbReference type="PROSITE" id="PS00731">
    <property type="entry name" value="AP_NUCLEASE_F2_3"/>
    <property type="match status" value="1"/>
</dbReference>
<keyword evidence="5 7" id="KW-0862">Zinc</keyword>
<name>H2J2Y7_MARPK</name>
<dbReference type="GO" id="GO:0008270">
    <property type="term" value="F:zinc ion binding"/>
    <property type="evidence" value="ECO:0007669"/>
    <property type="project" value="UniProtKB-UniRule"/>
</dbReference>
<dbReference type="InterPro" id="IPR018246">
    <property type="entry name" value="AP_endonuc_F2_Zn_BS"/>
</dbReference>
<accession>H2J2Y7</accession>
<protein>
    <recommendedName>
        <fullName evidence="7">Probable endonuclease 4</fullName>
        <ecNumber evidence="7">3.1.21.2</ecNumber>
    </recommendedName>
    <alternativeName>
        <fullName evidence="7">Endodeoxyribonuclease IV</fullName>
    </alternativeName>
    <alternativeName>
        <fullName evidence="7">Endonuclease IV</fullName>
    </alternativeName>
</protein>
<dbReference type="PANTHER" id="PTHR21445">
    <property type="entry name" value="ENDONUCLEASE IV ENDODEOXYRIBONUCLEASE IV"/>
    <property type="match status" value="1"/>
</dbReference>
<dbReference type="GO" id="GO:0003677">
    <property type="term" value="F:DNA binding"/>
    <property type="evidence" value="ECO:0007669"/>
    <property type="project" value="InterPro"/>
</dbReference>
<dbReference type="NCBIfam" id="TIGR00587">
    <property type="entry name" value="nfo"/>
    <property type="match status" value="1"/>
</dbReference>
<proteinExistence type="inferred from homology"/>
<dbReference type="PANTHER" id="PTHR21445:SF0">
    <property type="entry name" value="APURINIC-APYRIMIDINIC ENDONUCLEASE"/>
    <property type="match status" value="1"/>
</dbReference>
<evidence type="ECO:0000256" key="7">
    <source>
        <dbReference type="HAMAP-Rule" id="MF_00152"/>
    </source>
</evidence>
<organism evidence="9 10">
    <name type="scientific">Marinitoga piezophila (strain DSM 14283 / JCM 11233 / KA3)</name>
    <dbReference type="NCBI Taxonomy" id="443254"/>
    <lineage>
        <taxon>Bacteria</taxon>
        <taxon>Thermotogati</taxon>
        <taxon>Thermotogota</taxon>
        <taxon>Thermotogae</taxon>
        <taxon>Petrotogales</taxon>
        <taxon>Petrotogaceae</taxon>
        <taxon>Marinitoga</taxon>
    </lineage>
</organism>
<dbReference type="GO" id="GO:0003906">
    <property type="term" value="F:DNA-(apurinic or apyrimidinic site) endonuclease activity"/>
    <property type="evidence" value="ECO:0007669"/>
    <property type="project" value="TreeGrafter"/>
</dbReference>
<dbReference type="EMBL" id="CP003257">
    <property type="protein sequence ID" value="AEX85678.1"/>
    <property type="molecule type" value="Genomic_DNA"/>
</dbReference>
<dbReference type="Pfam" id="PF01261">
    <property type="entry name" value="AP_endonuc_2"/>
    <property type="match status" value="1"/>
</dbReference>
<comment type="similarity">
    <text evidence="1 7">Belongs to the AP endonuclease 2 family.</text>
</comment>
<dbReference type="AlphaFoldDB" id="H2J2Y7"/>
<feature type="binding site" evidence="7">
    <location>
        <position position="109"/>
    </location>
    <ligand>
        <name>Zn(2+)</name>
        <dbReference type="ChEBI" id="CHEBI:29105"/>
        <label>1</label>
    </ligand>
</feature>
<dbReference type="SMART" id="SM00518">
    <property type="entry name" value="AP2Ec"/>
    <property type="match status" value="1"/>
</dbReference>
<dbReference type="GO" id="GO:0008081">
    <property type="term" value="F:phosphoric diester hydrolase activity"/>
    <property type="evidence" value="ECO:0007669"/>
    <property type="project" value="TreeGrafter"/>
</dbReference>
<feature type="binding site" evidence="7">
    <location>
        <position position="230"/>
    </location>
    <ligand>
        <name>Zn(2+)</name>
        <dbReference type="ChEBI" id="CHEBI:29105"/>
        <label>3</label>
    </ligand>
</feature>
<feature type="binding site" evidence="7">
    <location>
        <position position="180"/>
    </location>
    <ligand>
        <name>Zn(2+)</name>
        <dbReference type="ChEBI" id="CHEBI:29105"/>
        <label>2</label>
    </ligand>
</feature>
<evidence type="ECO:0000256" key="1">
    <source>
        <dbReference type="ARBA" id="ARBA00005340"/>
    </source>
</evidence>
<keyword evidence="3 7" id="KW-0227">DNA damage</keyword>
<dbReference type="HOGENOM" id="CLU_025885_0_1_0"/>
<dbReference type="KEGG" id="mpz:Marpi_1275"/>
<keyword evidence="4 7" id="KW-0378">Hydrolase</keyword>
<keyword evidence="10" id="KW-1185">Reference proteome</keyword>
<dbReference type="PROSITE" id="PS51432">
    <property type="entry name" value="AP_NUCLEASE_F2_4"/>
    <property type="match status" value="1"/>
</dbReference>
<dbReference type="HAMAP" id="MF_00152">
    <property type="entry name" value="Nfo"/>
    <property type="match status" value="1"/>
</dbReference>
<feature type="binding site" evidence="7">
    <location>
        <position position="217"/>
    </location>
    <ligand>
        <name>Zn(2+)</name>
        <dbReference type="ChEBI" id="CHEBI:29105"/>
        <label>2</label>
    </ligand>
</feature>